<evidence type="ECO:0000256" key="4">
    <source>
        <dbReference type="ARBA" id="ARBA00022574"/>
    </source>
</evidence>
<dbReference type="InterPro" id="IPR047312">
    <property type="entry name" value="Coatomer_alpha_WD-assoc_reg"/>
</dbReference>
<feature type="domain" description="COPA/B TPR" evidence="14">
    <location>
        <begin position="635"/>
        <end position="791"/>
    </location>
</feature>
<feature type="domain" description="COPA/B second beta-propeller" evidence="12">
    <location>
        <begin position="362"/>
        <end position="607"/>
    </location>
</feature>
<dbReference type="InterPro" id="IPR056176">
    <property type="entry name" value="TPR_COPA_B"/>
</dbReference>
<comment type="function">
    <text evidence="10">The coatomer is a cytosolic protein complex that binds to dilysine motifs and reversibly associates with Golgi non-clathrin-coated vesicles, which further mediate biosynthetic protein transport from the ER, via the Golgi up to the trans Golgi network.</text>
</comment>
<dbReference type="CDD" id="cd22948">
    <property type="entry name" value="Coatomer_WDAD_alpha"/>
    <property type="match status" value="1"/>
</dbReference>
<evidence type="ECO:0000256" key="9">
    <source>
        <dbReference type="ARBA" id="ARBA00023136"/>
    </source>
</evidence>
<dbReference type="GO" id="GO:0006890">
    <property type="term" value="P:retrograde vesicle-mediated transport, Golgi to endoplasmic reticulum"/>
    <property type="evidence" value="ECO:0007669"/>
    <property type="project" value="TreeGrafter"/>
</dbReference>
<proteinExistence type="predicted"/>
<dbReference type="GO" id="GO:0005198">
    <property type="term" value="F:structural molecule activity"/>
    <property type="evidence" value="ECO:0007669"/>
    <property type="project" value="InterPro"/>
</dbReference>
<dbReference type="Pfam" id="PF06957">
    <property type="entry name" value="COPI_C"/>
    <property type="match status" value="1"/>
</dbReference>
<evidence type="ECO:0000256" key="6">
    <source>
        <dbReference type="ARBA" id="ARBA00022892"/>
    </source>
</evidence>
<evidence type="ECO:0000256" key="11">
    <source>
        <dbReference type="PROSITE-ProRule" id="PRU00221"/>
    </source>
</evidence>
<dbReference type="GO" id="GO:0030126">
    <property type="term" value="C:COPI vesicle coat"/>
    <property type="evidence" value="ECO:0007669"/>
    <property type="project" value="UniProtKB-UniRule"/>
</dbReference>
<feature type="repeat" description="WD" evidence="11">
    <location>
        <begin position="75"/>
        <end position="109"/>
    </location>
</feature>
<dbReference type="InterPro" id="IPR015943">
    <property type="entry name" value="WD40/YVTN_repeat-like_dom_sf"/>
</dbReference>
<dbReference type="GO" id="GO:0006888">
    <property type="term" value="P:endoplasmic reticulum to Golgi vesicle-mediated transport"/>
    <property type="evidence" value="ECO:0007669"/>
    <property type="project" value="InterPro"/>
</dbReference>
<keyword evidence="3 10" id="KW-0963">Cytoplasm</keyword>
<feature type="repeat" description="WD" evidence="11">
    <location>
        <begin position="152"/>
        <end position="193"/>
    </location>
</feature>
<comment type="subunit">
    <text evidence="10">Oligomeric complex that consists of at least the alpha, beta, beta', gamma, delta, epsilon and zeta subunits.</text>
</comment>
<dbReference type="PANTHER" id="PTHR19876">
    <property type="entry name" value="COATOMER"/>
    <property type="match status" value="1"/>
</dbReference>
<dbReference type="FunFam" id="2.130.10.10:FF:000010">
    <property type="entry name" value="Coatomer subunit alpha"/>
    <property type="match status" value="1"/>
</dbReference>
<dbReference type="PANTHER" id="PTHR19876:SF1">
    <property type="entry name" value="COATOMER SUBUNIT ALPHA"/>
    <property type="match status" value="1"/>
</dbReference>
<dbReference type="OrthoDB" id="10261470at2759"/>
<feature type="repeat" description="WD" evidence="11">
    <location>
        <begin position="110"/>
        <end position="151"/>
    </location>
</feature>
<evidence type="ECO:0000259" key="12">
    <source>
        <dbReference type="Pfam" id="PF04053"/>
    </source>
</evidence>
<dbReference type="Pfam" id="PF00400">
    <property type="entry name" value="WD40"/>
    <property type="match status" value="6"/>
</dbReference>
<dbReference type="InterPro" id="IPR020472">
    <property type="entry name" value="WD40_PAC1"/>
</dbReference>
<evidence type="ECO:0000256" key="3">
    <source>
        <dbReference type="ARBA" id="ARBA00022490"/>
    </source>
</evidence>
<dbReference type="FunFam" id="1.25.40.470:FF:000002">
    <property type="entry name" value="Coatomer subunit alpha"/>
    <property type="match status" value="1"/>
</dbReference>
<feature type="repeat" description="WD" evidence="11">
    <location>
        <begin position="19"/>
        <end position="60"/>
    </location>
</feature>
<keyword evidence="6 10" id="KW-0931">ER-Golgi transport</keyword>
<dbReference type="Pfam" id="PF04053">
    <property type="entry name" value="B-prop_COPA_B_2nd"/>
    <property type="match status" value="1"/>
</dbReference>
<feature type="domain" description="Coatomer alpha subunit C-terminal" evidence="13">
    <location>
        <begin position="840"/>
        <end position="1257"/>
    </location>
</feature>
<dbReference type="Gene3D" id="2.130.10.10">
    <property type="entry name" value="YVTN repeat-like/Quinoprotein amine dehydrogenase"/>
    <property type="match status" value="1"/>
</dbReference>
<keyword evidence="9 10" id="KW-0472">Membrane</keyword>
<evidence type="ECO:0000313" key="15">
    <source>
        <dbReference type="EMBL" id="TPX33853.1"/>
    </source>
</evidence>
<organism evidence="15 16">
    <name type="scientific">Synchytrium microbalum</name>
    <dbReference type="NCBI Taxonomy" id="1806994"/>
    <lineage>
        <taxon>Eukaryota</taxon>
        <taxon>Fungi</taxon>
        <taxon>Fungi incertae sedis</taxon>
        <taxon>Chytridiomycota</taxon>
        <taxon>Chytridiomycota incertae sedis</taxon>
        <taxon>Chytridiomycetes</taxon>
        <taxon>Synchytriales</taxon>
        <taxon>Synchytriaceae</taxon>
        <taxon>Synchytrium</taxon>
    </lineage>
</organism>
<keyword evidence="7 10" id="KW-0653">Protein transport</keyword>
<dbReference type="SMART" id="SM00320">
    <property type="entry name" value="WD40"/>
    <property type="match status" value="7"/>
</dbReference>
<name>A0A507C8J5_9FUNG</name>
<dbReference type="Proteomes" id="UP000319731">
    <property type="component" value="Unassembled WGS sequence"/>
</dbReference>
<dbReference type="InterPro" id="IPR001680">
    <property type="entry name" value="WD40_rpt"/>
</dbReference>
<evidence type="ECO:0000256" key="5">
    <source>
        <dbReference type="ARBA" id="ARBA00022737"/>
    </source>
</evidence>
<dbReference type="GO" id="GO:0006886">
    <property type="term" value="P:intracellular protein transport"/>
    <property type="evidence" value="ECO:0007669"/>
    <property type="project" value="UniProtKB-UniRule"/>
</dbReference>
<evidence type="ECO:0000259" key="13">
    <source>
        <dbReference type="Pfam" id="PF06957"/>
    </source>
</evidence>
<keyword evidence="16" id="KW-1185">Reference proteome</keyword>
<keyword evidence="5" id="KW-0677">Repeat</keyword>
<evidence type="ECO:0000256" key="7">
    <source>
        <dbReference type="ARBA" id="ARBA00022927"/>
    </source>
</evidence>
<feature type="repeat" description="WD" evidence="11">
    <location>
        <begin position="268"/>
        <end position="309"/>
    </location>
</feature>
<reference evidence="15 16" key="1">
    <citation type="journal article" date="2019" name="Sci. Rep.">
        <title>Comparative genomics of chytrid fungi reveal insights into the obligate biotrophic and pathogenic lifestyle of Synchytrium endobioticum.</title>
        <authorList>
            <person name="van de Vossenberg B.T.L.H."/>
            <person name="Warris S."/>
            <person name="Nguyen H.D.T."/>
            <person name="van Gent-Pelzer M.P.E."/>
            <person name="Joly D.L."/>
            <person name="van de Geest H.C."/>
            <person name="Bonants P.J.M."/>
            <person name="Smith D.S."/>
            <person name="Levesque C.A."/>
            <person name="van der Lee T.A.J."/>
        </authorList>
    </citation>
    <scope>NUCLEOTIDE SEQUENCE [LARGE SCALE GENOMIC DNA]</scope>
    <source>
        <strain evidence="15 16">JEL517</strain>
    </source>
</reference>
<dbReference type="AlphaFoldDB" id="A0A507C8J5"/>
<dbReference type="PROSITE" id="PS50082">
    <property type="entry name" value="WD_REPEATS_2"/>
    <property type="match status" value="6"/>
</dbReference>
<keyword evidence="2 10" id="KW-0813">Transport</keyword>
<evidence type="ECO:0000256" key="10">
    <source>
        <dbReference type="PIRNR" id="PIRNR003354"/>
    </source>
</evidence>
<accession>A0A507C8J5</accession>
<dbReference type="CDD" id="cd00200">
    <property type="entry name" value="WD40"/>
    <property type="match status" value="1"/>
</dbReference>
<dbReference type="PROSITE" id="PS00678">
    <property type="entry name" value="WD_REPEATS_1"/>
    <property type="match status" value="1"/>
</dbReference>
<keyword evidence="4 11" id="KW-0853">WD repeat</keyword>
<dbReference type="RefSeq" id="XP_031024737.1">
    <property type="nucleotide sequence ID" value="XM_031169318.1"/>
</dbReference>
<dbReference type="Pfam" id="PF23953">
    <property type="entry name" value="TPR_COPA_B"/>
    <property type="match status" value="1"/>
</dbReference>
<gene>
    <name evidence="15" type="ORF">SmJEL517_g03390</name>
</gene>
<dbReference type="Gene3D" id="1.25.40.470">
    <property type="match status" value="1"/>
</dbReference>
<dbReference type="InterPro" id="IPR016391">
    <property type="entry name" value="Coatomer_asu"/>
</dbReference>
<dbReference type="InterPro" id="IPR006692">
    <property type="entry name" value="Beta-prop_COPA/B_2nd"/>
</dbReference>
<dbReference type="SUPFAM" id="SSF101908">
    <property type="entry name" value="Putative isomerase YbhE"/>
    <property type="match status" value="1"/>
</dbReference>
<dbReference type="PROSITE" id="PS50294">
    <property type="entry name" value="WD_REPEATS_REGION"/>
    <property type="match status" value="5"/>
</dbReference>
<dbReference type="EMBL" id="QEAO01000017">
    <property type="protein sequence ID" value="TPX33853.1"/>
    <property type="molecule type" value="Genomic_DNA"/>
</dbReference>
<dbReference type="GO" id="GO:0000139">
    <property type="term" value="C:Golgi membrane"/>
    <property type="evidence" value="ECO:0007669"/>
    <property type="project" value="UniProtKB-SubCell"/>
</dbReference>
<dbReference type="PRINTS" id="PR00320">
    <property type="entry name" value="GPROTEINBRPT"/>
</dbReference>
<dbReference type="InterPro" id="IPR010714">
    <property type="entry name" value="Coatomer_asu_C"/>
</dbReference>
<dbReference type="STRING" id="1806994.A0A507C8J5"/>
<dbReference type="InterPro" id="IPR036322">
    <property type="entry name" value="WD40_repeat_dom_sf"/>
</dbReference>
<evidence type="ECO:0000313" key="16">
    <source>
        <dbReference type="Proteomes" id="UP000319731"/>
    </source>
</evidence>
<keyword evidence="8 10" id="KW-0333">Golgi apparatus</keyword>
<sequence length="1258" mass="140414">MATSSGGSAQQTGLLLSKFETKSNRVKGLTFHPKRPWILASLHNGTLQLWDYKMGTLISVTLHTQLNPCTNAGPVRGIAFHPTQPLFVSGGDDYKIKVWNWKTRRCLFTLNGHLDYIRTVFFHHEHPWIISASDDQTIRIWNWQSRNCISILTGHNHYVMCAQFHPKEDLVVSASLDQTVRVWDISGLRKKHAAPQQPTLEDLHRGPNQADLFGGTDAIVKYVLEGHDRGVNWASFHPNLPLIVSGADDRQVKLWRMNETKAWEVDTCRGHYNNVSCVIFHPRQELIISDSEDRTIRIWDMTKRTVLQTFKRENDRFWIMAAHPELNLFAAGHDSGLIVFKLERERPAHAVHQNQLFYLKESVVRQYDFTNSNDSGLIKVRKAPVGQATPPKTLSYNPAENSVLICSMADGGTYELYNLPKDPSSDVRDATDSKRGIGQAAVFVARNRFAVLDKMGQQILIKDLKNEVTKQFKLPTPVNDIFYAGTKTLLLTTPTSVILYDTELKASVAELNVNGVRYAVWSPDMSMVALLSKHTIAIANKKLEQTCLIHETIKIKSGAWDEIGIFVYTTLNHIKYALPQGDNGIIRTLEQPVYLTRVKGKSVYCLDRDGKVRAISIDPTEYRFKLALVRRNYDEVLHLIRTSNLVGQSIIAYLQKKGYPEVALHFVKDHKTRFELALECGNLEVAEETAKAMDKDECWNLLAVEALKQGNHRLVEMAYQRVKQFDKLSFLYLITGDVPKLKKMLKIAEARGDTMSRFQNSMYLGDVEEEVKLLKEVYQLPLAYLAAQTHGLTEEAESILVAAGKSDSPPMLPPHADLLKPPTLILRQGDQPWPRLTVSKSFFEGGLFQKEGGASNALSAPNIALDEEAMDDVGGDWGDDLDIPELNGTSDNKKHSISNGAGNAAAVGPAGGAVEGDGWDLDGELDIPLDDVALPGVGSAGPVVFSPPTHGTSTNDIWIRNSSLAADHVAAGSFETAMQLLNRQVCAVNFAPLKPLFLSIWQSSRAYMACNPSTPPLGFPMHRVWDEDHRKLLPYLSMTLQSVVARVQDAYGLTTAGSFRDALAAFKSILQSVLLLVVGKRAELDEVQQLITVCREYIMGLKIELTRRELPTDDPPKRALELAAYFTHCALQPAHLQLALRSAFASAFKAKNFATTMIFVRRLLELAPPAQIAQQARKVQVLCERTQTDEIALDYDQYNPFVVCAVSYTPIYRGSPSSPCPFCQAQYKPEYKGKMCTVCDVCQIGGSGTGMRSMVEQR</sequence>
<dbReference type="SUPFAM" id="SSF50978">
    <property type="entry name" value="WD40 repeat-like"/>
    <property type="match status" value="1"/>
</dbReference>
<evidence type="ECO:0000256" key="1">
    <source>
        <dbReference type="ARBA" id="ARBA00004255"/>
    </source>
</evidence>
<protein>
    <recommendedName>
        <fullName evidence="10">Coatomer subunit alpha</fullName>
    </recommendedName>
</protein>
<dbReference type="InterPro" id="IPR019775">
    <property type="entry name" value="WD40_repeat_CS"/>
</dbReference>
<evidence type="ECO:0000259" key="14">
    <source>
        <dbReference type="Pfam" id="PF23953"/>
    </source>
</evidence>
<comment type="caution">
    <text evidence="15">The sequence shown here is derived from an EMBL/GenBank/DDBJ whole genome shotgun (WGS) entry which is preliminary data.</text>
</comment>
<feature type="repeat" description="WD" evidence="11">
    <location>
        <begin position="224"/>
        <end position="265"/>
    </location>
</feature>
<comment type="subcellular location">
    <subcellularLocation>
        <location evidence="10">Cytoplasm</location>
    </subcellularLocation>
    <subcellularLocation>
        <location evidence="1 10">Golgi apparatus membrane</location>
        <topology evidence="1 10">Peripheral membrane protein</topology>
        <orientation evidence="1">Cytoplasmic side</orientation>
    </subcellularLocation>
</comment>
<evidence type="ECO:0000256" key="8">
    <source>
        <dbReference type="ARBA" id="ARBA00023034"/>
    </source>
</evidence>
<dbReference type="GO" id="GO:0006891">
    <property type="term" value="P:intra-Golgi vesicle-mediated transport"/>
    <property type="evidence" value="ECO:0007669"/>
    <property type="project" value="TreeGrafter"/>
</dbReference>
<dbReference type="GeneID" id="42004615"/>
<evidence type="ECO:0000256" key="2">
    <source>
        <dbReference type="ARBA" id="ARBA00022448"/>
    </source>
</evidence>
<dbReference type="PIRSF" id="PIRSF003354">
    <property type="entry name" value="Coatomer_alpha_subunit"/>
    <property type="match status" value="1"/>
</dbReference>
<dbReference type="InterPro" id="IPR050844">
    <property type="entry name" value="Coatomer_complex_subunit"/>
</dbReference>